<evidence type="ECO:0000313" key="4">
    <source>
        <dbReference type="Proteomes" id="UP000663836"/>
    </source>
</evidence>
<dbReference type="AlphaFoldDB" id="A0A819KKH5"/>
<dbReference type="SUPFAM" id="SSF54001">
    <property type="entry name" value="Cysteine proteinases"/>
    <property type="match status" value="1"/>
</dbReference>
<dbReference type="Gene3D" id="3.90.70.10">
    <property type="entry name" value="Cysteine proteinases"/>
    <property type="match status" value="1"/>
</dbReference>
<dbReference type="GO" id="GO:0006508">
    <property type="term" value="P:proteolysis"/>
    <property type="evidence" value="ECO:0007669"/>
    <property type="project" value="InterPro"/>
</dbReference>
<dbReference type="EMBL" id="CAJOBD010003482">
    <property type="protein sequence ID" value="CAF3950998.1"/>
    <property type="molecule type" value="Genomic_DNA"/>
</dbReference>
<dbReference type="GO" id="GO:0008234">
    <property type="term" value="F:cysteine-type peptidase activity"/>
    <property type="evidence" value="ECO:0007669"/>
    <property type="project" value="InterPro"/>
</dbReference>
<protein>
    <recommendedName>
        <fullName evidence="2">Peptidase C1A papain C-terminal domain-containing protein</fullName>
    </recommendedName>
</protein>
<evidence type="ECO:0000313" key="3">
    <source>
        <dbReference type="EMBL" id="CAF3950998.1"/>
    </source>
</evidence>
<accession>A0A819KKH5</accession>
<dbReference type="InterPro" id="IPR013128">
    <property type="entry name" value="Peptidase_C1A"/>
</dbReference>
<feature type="domain" description="Peptidase C1A papain C-terminal" evidence="2">
    <location>
        <begin position="44"/>
        <end position="241"/>
    </location>
</feature>
<dbReference type="Pfam" id="PF00112">
    <property type="entry name" value="Peptidase_C1"/>
    <property type="match status" value="1"/>
</dbReference>
<dbReference type="PROSITE" id="PS00639">
    <property type="entry name" value="THIOL_PROTEASE_HIS"/>
    <property type="match status" value="1"/>
</dbReference>
<comment type="caution">
    <text evidence="3">The sequence shown here is derived from an EMBL/GenBank/DDBJ whole genome shotgun (WGS) entry which is preliminary data.</text>
</comment>
<comment type="similarity">
    <text evidence="1">Belongs to the peptidase C1 family.</text>
</comment>
<dbReference type="CDD" id="cd02619">
    <property type="entry name" value="Peptidase_C1"/>
    <property type="match status" value="1"/>
</dbReference>
<proteinExistence type="inferred from homology"/>
<dbReference type="Proteomes" id="UP000663836">
    <property type="component" value="Unassembled WGS sequence"/>
</dbReference>
<gene>
    <name evidence="3" type="ORF">JBS370_LOCUS23531</name>
</gene>
<dbReference type="InterPro" id="IPR025660">
    <property type="entry name" value="Pept_his_AS"/>
</dbReference>
<organism evidence="3 4">
    <name type="scientific">Rotaria sordida</name>
    <dbReference type="NCBI Taxonomy" id="392033"/>
    <lineage>
        <taxon>Eukaryota</taxon>
        <taxon>Metazoa</taxon>
        <taxon>Spiralia</taxon>
        <taxon>Gnathifera</taxon>
        <taxon>Rotifera</taxon>
        <taxon>Eurotatoria</taxon>
        <taxon>Bdelloidea</taxon>
        <taxon>Philodinida</taxon>
        <taxon>Philodinidae</taxon>
        <taxon>Rotaria</taxon>
    </lineage>
</organism>
<dbReference type="InterPro" id="IPR000668">
    <property type="entry name" value="Peptidase_C1A_C"/>
</dbReference>
<name>A0A819KKH5_9BILA</name>
<evidence type="ECO:0000256" key="1">
    <source>
        <dbReference type="ARBA" id="ARBA00008455"/>
    </source>
</evidence>
<sequence length="254" mass="28345">MTEQIYLVNSTTGKRYQLGGCKLSTTPSDLPKFGAARKFADKNLPSLVDLRSMMTIVESQKDTNACVANALAGAYEFLKKAETGRDIDISRLFIYYNARLKDGMNEMNMEDDGCTIPGAVKALKRYGCCKESLYPYDITKVNKKPPVYCYENAKKYLIVDGMTVVVNLNEMKSCLAQKYPFTFGIKLFTSFAEAETNGGIVPLPQSNELGSKKHGHHAMLAVGYSDQAQCFIVRNSWGTEWICLDREHLHAIGE</sequence>
<dbReference type="InterPro" id="IPR038765">
    <property type="entry name" value="Papain-like_cys_pep_sf"/>
</dbReference>
<reference evidence="3" key="1">
    <citation type="submission" date="2021-02" db="EMBL/GenBank/DDBJ databases">
        <authorList>
            <person name="Nowell W R."/>
        </authorList>
    </citation>
    <scope>NUCLEOTIDE SEQUENCE</scope>
</reference>
<dbReference type="PANTHER" id="PTHR12411">
    <property type="entry name" value="CYSTEINE PROTEASE FAMILY C1-RELATED"/>
    <property type="match status" value="1"/>
</dbReference>
<evidence type="ECO:0000259" key="2">
    <source>
        <dbReference type="Pfam" id="PF00112"/>
    </source>
</evidence>